<feature type="transmembrane region" description="Helical" evidence="6">
    <location>
        <begin position="49"/>
        <end position="69"/>
    </location>
</feature>
<gene>
    <name evidence="7" type="ORF">Slin15195_G124850</name>
</gene>
<evidence type="ECO:0000256" key="3">
    <source>
        <dbReference type="ARBA" id="ARBA00022824"/>
    </source>
</evidence>
<evidence type="ECO:0000256" key="2">
    <source>
        <dbReference type="ARBA" id="ARBA00022692"/>
    </source>
</evidence>
<evidence type="ECO:0000313" key="7">
    <source>
        <dbReference type="EMBL" id="USW59166.1"/>
    </source>
</evidence>
<keyword evidence="2 6" id="KW-0812">Transmembrane</keyword>
<keyword evidence="3" id="KW-0256">Endoplasmic reticulum</keyword>
<dbReference type="AlphaFoldDB" id="A0A9Q9B8T6"/>
<name>A0A9Q9B8T6_9PEZI</name>
<proteinExistence type="predicted"/>
<dbReference type="Pfam" id="PF11779">
    <property type="entry name" value="SPT_ssu-like"/>
    <property type="match status" value="1"/>
</dbReference>
<evidence type="ECO:0000256" key="6">
    <source>
        <dbReference type="SAM" id="Phobius"/>
    </source>
</evidence>
<organism evidence="7 8">
    <name type="scientific">Septoria linicola</name>
    <dbReference type="NCBI Taxonomy" id="215465"/>
    <lineage>
        <taxon>Eukaryota</taxon>
        <taxon>Fungi</taxon>
        <taxon>Dikarya</taxon>
        <taxon>Ascomycota</taxon>
        <taxon>Pezizomycotina</taxon>
        <taxon>Dothideomycetes</taxon>
        <taxon>Dothideomycetidae</taxon>
        <taxon>Mycosphaerellales</taxon>
        <taxon>Mycosphaerellaceae</taxon>
        <taxon>Septoria</taxon>
    </lineage>
</organism>
<comment type="subcellular location">
    <subcellularLocation>
        <location evidence="1">Endoplasmic reticulum membrane</location>
        <topology evidence="1">Multi-pass membrane protein</topology>
    </subcellularLocation>
</comment>
<keyword evidence="4 6" id="KW-1133">Transmembrane helix</keyword>
<dbReference type="EMBL" id="CP099429">
    <property type="protein sequence ID" value="USW59166.1"/>
    <property type="molecule type" value="Genomic_DNA"/>
</dbReference>
<evidence type="ECO:0000256" key="1">
    <source>
        <dbReference type="ARBA" id="ARBA00004477"/>
    </source>
</evidence>
<sequence>MGTYNPAEFPRRPKSSTIFSEAHYQWRLAYYRYEINTGLYVMSAGEKTAFNLVLLSLLAFCFAAVYYCLPQAAINSLHRLAFYVTGTYRVPKSELVATLSLPYRFSQAYREAAASLGNGGTSPLNASNVLVP</sequence>
<dbReference type="InterPro" id="IPR024512">
    <property type="entry name" value="Ser_palmitoyltrfase_ssu-like"/>
</dbReference>
<reference evidence="7" key="1">
    <citation type="submission" date="2022-06" db="EMBL/GenBank/DDBJ databases">
        <title>Complete genome sequences of two strains of the flax pathogen Septoria linicola.</title>
        <authorList>
            <person name="Lapalu N."/>
            <person name="Simon A."/>
            <person name="Demenou B."/>
            <person name="Paumier D."/>
            <person name="Guillot M.-P."/>
            <person name="Gout L."/>
            <person name="Valade R."/>
        </authorList>
    </citation>
    <scope>NUCLEOTIDE SEQUENCE</scope>
    <source>
        <strain evidence="7">SE15195</strain>
    </source>
</reference>
<keyword evidence="5 6" id="KW-0472">Membrane</keyword>
<dbReference type="Proteomes" id="UP001056384">
    <property type="component" value="Chromosome 12"/>
</dbReference>
<evidence type="ECO:0000256" key="5">
    <source>
        <dbReference type="ARBA" id="ARBA00023136"/>
    </source>
</evidence>
<accession>A0A9Q9B8T6</accession>
<evidence type="ECO:0000313" key="8">
    <source>
        <dbReference type="Proteomes" id="UP001056384"/>
    </source>
</evidence>
<protein>
    <submittedName>
        <fullName evidence="7">Small subunit of serine palmitoyltransferase</fullName>
    </submittedName>
</protein>
<dbReference type="GO" id="GO:0005789">
    <property type="term" value="C:endoplasmic reticulum membrane"/>
    <property type="evidence" value="ECO:0007669"/>
    <property type="project" value="UniProtKB-SubCell"/>
</dbReference>
<evidence type="ECO:0000256" key="4">
    <source>
        <dbReference type="ARBA" id="ARBA00022989"/>
    </source>
</evidence>
<keyword evidence="8" id="KW-1185">Reference proteome</keyword>